<reference evidence="1" key="1">
    <citation type="submission" date="2019-04" db="EMBL/GenBank/DDBJ databases">
        <title>Microbes associate with the intestines of laboratory mice.</title>
        <authorList>
            <person name="Navarre W."/>
            <person name="Wong E."/>
            <person name="Huang K."/>
            <person name="Tropini C."/>
            <person name="Ng K."/>
            <person name="Yu B."/>
        </authorList>
    </citation>
    <scope>NUCLEOTIDE SEQUENCE</scope>
    <source>
        <strain evidence="1">NM73_A23</strain>
    </source>
</reference>
<sequence length="752" mass="82941">MVYSVVVTNEGLITAKNVNVSKPLVENALTGKFRNTADLKVEYLTDHVFDLRPKESAVVTYKVTRAAFTELDGCTAVITGTFQYDLGSDTKQGQLSGGLLISQKCKKEDLLGGLGNDSGEEFEMEEGEEGDDNDGEFKLEWPDEDKTYDETKSDNKPEEEIEDDEGIVIAKIKLQFNQRMTMTRQAFRGTLVVENGTDGQMKDIVLTLRETDPQGNVATSHEFQVNNETIEGFGGTLEGPWTLDAKKTGKATILYIPTKYAAPYEPVEYTFGGQLSFKDPANGSVATEEVTDIKVEFNKPITESTFTTDDIELMIQGNKVACDKVVISKVDELTYNVNIANVERADGLYILTVQTATIDDAEGYYGGEGSQCSWNEFTGKPVALKFALKRNGFGKLAENACSVTMSDGATVGSSYPFGTKLKLKAVPAYGYTFERWAINGTTLSTSDELEYRLTSSKEVELWQKPDNYDIAVSSSNGGSINGGSGRYEYLEEIELVATPADGYDFVGWYAKSAQTSSSKKLRAPDSATLLGKEMTLRYTVVGEATIYPEFAKQQTVIDCTIASIRCGTLILPFDSDIPEGMSVYSCSGIGDENIVELVEETSIKANTPYIIAGTPGTYHFYGNRIIEEYVWTSDYLTGTFETMYVPKDAYVLQNQKEYGVGFYRVKDDNSVRITPYHCYFNALNGSGAKFFKMSFGSMTSISNVTDNTAKPVRVYNINGQMVRTAESIGKALRELPAGIYIINNRKYSINNK</sequence>
<accession>A0AC61QTX0</accession>
<name>A0AC61QTX0_9BACT</name>
<dbReference type="Proteomes" id="UP000308886">
    <property type="component" value="Unassembled WGS sequence"/>
</dbReference>
<keyword evidence="2" id="KW-1185">Reference proteome</keyword>
<proteinExistence type="predicted"/>
<gene>
    <name evidence="1" type="ORF">E5358_01290</name>
</gene>
<comment type="caution">
    <text evidence="1">The sequence shown here is derived from an EMBL/GenBank/DDBJ whole genome shotgun (WGS) entry which is preliminary data.</text>
</comment>
<organism evidence="1 2">
    <name type="scientific">Palleniella muris</name>
    <dbReference type="NCBI Taxonomy" id="3038145"/>
    <lineage>
        <taxon>Bacteria</taxon>
        <taxon>Pseudomonadati</taxon>
        <taxon>Bacteroidota</taxon>
        <taxon>Bacteroidia</taxon>
        <taxon>Bacteroidales</taxon>
        <taxon>Prevotellaceae</taxon>
        <taxon>Palleniella</taxon>
    </lineage>
</organism>
<protein>
    <submittedName>
        <fullName evidence="1">Uncharacterized protein</fullName>
    </submittedName>
</protein>
<evidence type="ECO:0000313" key="2">
    <source>
        <dbReference type="Proteomes" id="UP000308886"/>
    </source>
</evidence>
<dbReference type="EMBL" id="SRZC01000002">
    <property type="protein sequence ID" value="TGX83999.1"/>
    <property type="molecule type" value="Genomic_DNA"/>
</dbReference>
<evidence type="ECO:0000313" key="1">
    <source>
        <dbReference type="EMBL" id="TGX83999.1"/>
    </source>
</evidence>